<gene>
    <name evidence="1" type="ORF">GCM10020367_62230</name>
</gene>
<evidence type="ECO:0000313" key="1">
    <source>
        <dbReference type="EMBL" id="GAA3379290.1"/>
    </source>
</evidence>
<protein>
    <submittedName>
        <fullName evidence="1">Uncharacterized protein</fullName>
    </submittedName>
</protein>
<reference evidence="2" key="1">
    <citation type="journal article" date="2019" name="Int. J. Syst. Evol. Microbiol.">
        <title>The Global Catalogue of Microorganisms (GCM) 10K type strain sequencing project: providing services to taxonomists for standard genome sequencing and annotation.</title>
        <authorList>
            <consortium name="The Broad Institute Genomics Platform"/>
            <consortium name="The Broad Institute Genome Sequencing Center for Infectious Disease"/>
            <person name="Wu L."/>
            <person name="Ma J."/>
        </authorList>
    </citation>
    <scope>NUCLEOTIDE SEQUENCE [LARGE SCALE GENOMIC DNA]</scope>
    <source>
        <strain evidence="2">JCM 9651</strain>
    </source>
</reference>
<accession>A0ABP6SKK6</accession>
<keyword evidence="2" id="KW-1185">Reference proteome</keyword>
<dbReference type="RefSeq" id="WP_425586282.1">
    <property type="nucleotide sequence ID" value="NZ_BAAAYL010000001.1"/>
</dbReference>
<evidence type="ECO:0000313" key="2">
    <source>
        <dbReference type="Proteomes" id="UP001499990"/>
    </source>
</evidence>
<dbReference type="EMBL" id="BAAAYL010000001">
    <property type="protein sequence ID" value="GAA3379290.1"/>
    <property type="molecule type" value="Genomic_DNA"/>
</dbReference>
<dbReference type="Proteomes" id="UP001499990">
    <property type="component" value="Unassembled WGS sequence"/>
</dbReference>
<organism evidence="1 2">
    <name type="scientific">Streptomyces sannanensis</name>
    <dbReference type="NCBI Taxonomy" id="285536"/>
    <lineage>
        <taxon>Bacteria</taxon>
        <taxon>Bacillati</taxon>
        <taxon>Actinomycetota</taxon>
        <taxon>Actinomycetes</taxon>
        <taxon>Kitasatosporales</taxon>
        <taxon>Streptomycetaceae</taxon>
        <taxon>Streptomyces</taxon>
    </lineage>
</organism>
<proteinExistence type="predicted"/>
<name>A0ABP6SKK6_9ACTN</name>
<comment type="caution">
    <text evidence="1">The sequence shown here is derived from an EMBL/GenBank/DDBJ whole genome shotgun (WGS) entry which is preliminary data.</text>
</comment>
<sequence>MTGMTDRERAAAQAYVRLLETARAVLTQGPGNAPAMVPLLAAPMADADEALQAAGLAGNEAGYFRLVARLRPEVQQDMDI</sequence>